<feature type="region of interest" description="Disordered" evidence="1">
    <location>
        <begin position="1"/>
        <end position="202"/>
    </location>
</feature>
<dbReference type="EMBL" id="JAVHJV010000015">
    <property type="protein sequence ID" value="KAK5937925.1"/>
    <property type="molecule type" value="Genomic_DNA"/>
</dbReference>
<feature type="compositionally biased region" description="Basic and acidic residues" evidence="1">
    <location>
        <begin position="550"/>
        <end position="568"/>
    </location>
</feature>
<feature type="compositionally biased region" description="Basic and acidic residues" evidence="1">
    <location>
        <begin position="111"/>
        <end position="127"/>
    </location>
</feature>
<sequence>MSYYDDRRPATRDRRRGNDDYYDDTVYTNTRDNQRSTAVVKRRSDSPEYDEEIRRDFSPGGGGYYRETTVRKSGTRPVGRARSAYDEERRFEDDRSFASSRRGSYYGARRAGYDDRPRGGRSRRDDYSDYSSRSRSRSRTPPKRERRKSMPEEALAALGLGGLVAKITGKSRSRSRSSSRSRGGRARSRSGRDSSEHRKEQLQQAFKAAVLAGAGAAFRARNEDGGWNGEKGKRVLTAALTAGGVDGFINRDKDPEKHKFRDTIGAAVAGIATDRLVNGRSQSRGPDGRRHSPDRGSRSRSRSKAGDLLAGGAIAAAAKKAMDSVRGRSQSRGRDRDRSPSYDSRDDSRSPPRGARSRSRSVIARGLSKVGLNKQADKIDPYGARERSASRGPRNRSRSRGRYADDDSYIDDRRSPYDPPNYGRGSMYDNREVSKNPNPSSSRSHSRAGSRALDSKTGALINRPNSVGPGGGVLSPPPPGYEYDKAPRHNGDPETDSDSDLGSSSEDEALKKKSRKRLAVSGGLATVATIHAGHSVYQSMEKREARKRALRDGTIDKEEASKHKNRDRLQDAASIGLAALGLKGAYSEWQEMKNQNDEWREELEKRKRHARKREARRQKLSMVGMSHGEAGSSAPTFGEPSPMSYGGGGGYGYDGNGPYMSGANGGPGQGPMMNGMNNNTQYFDDNPYGWMGHQGNAEEQQQGGGGGYNGAGGGGQYYGNGNYNGAGMNFPPPPAHGGTGFPPPPGGQPPPPQART</sequence>
<accession>A0ABR0RCG9</accession>
<keyword evidence="3" id="KW-1185">Reference proteome</keyword>
<dbReference type="Proteomes" id="UP001334248">
    <property type="component" value="Unassembled WGS sequence"/>
</dbReference>
<organism evidence="2 3">
    <name type="scientific">Knufia obscura</name>
    <dbReference type="NCBI Taxonomy" id="1635080"/>
    <lineage>
        <taxon>Eukaryota</taxon>
        <taxon>Fungi</taxon>
        <taxon>Dikarya</taxon>
        <taxon>Ascomycota</taxon>
        <taxon>Pezizomycotina</taxon>
        <taxon>Eurotiomycetes</taxon>
        <taxon>Chaetothyriomycetidae</taxon>
        <taxon>Chaetothyriales</taxon>
        <taxon>Trichomeriaceae</taxon>
        <taxon>Knufia</taxon>
    </lineage>
</organism>
<feature type="compositionally biased region" description="Low complexity" evidence="1">
    <location>
        <begin position="440"/>
        <end position="452"/>
    </location>
</feature>
<feature type="compositionally biased region" description="Gly residues" evidence="1">
    <location>
        <begin position="702"/>
        <end position="724"/>
    </location>
</feature>
<feature type="compositionally biased region" description="Basic and acidic residues" evidence="1">
    <location>
        <begin position="1"/>
        <end position="19"/>
    </location>
</feature>
<feature type="compositionally biased region" description="Basic and acidic residues" evidence="1">
    <location>
        <begin position="402"/>
        <end position="416"/>
    </location>
</feature>
<feature type="compositionally biased region" description="Basic and acidic residues" evidence="1">
    <location>
        <begin position="594"/>
        <end position="605"/>
    </location>
</feature>
<evidence type="ECO:0000313" key="2">
    <source>
        <dbReference type="EMBL" id="KAK5937925.1"/>
    </source>
</evidence>
<dbReference type="GeneID" id="90003503"/>
<feature type="compositionally biased region" description="Basic and acidic residues" evidence="1">
    <location>
        <begin position="286"/>
        <end position="297"/>
    </location>
</feature>
<feature type="compositionally biased region" description="Low complexity" evidence="1">
    <location>
        <begin position="98"/>
        <end position="110"/>
    </location>
</feature>
<proteinExistence type="predicted"/>
<gene>
    <name evidence="2" type="ORF">PMZ80_010054</name>
</gene>
<feature type="compositionally biased region" description="Basic and acidic residues" evidence="1">
    <location>
        <begin position="83"/>
        <end position="96"/>
    </location>
</feature>
<feature type="region of interest" description="Disordered" evidence="1">
    <location>
        <begin position="695"/>
        <end position="756"/>
    </location>
</feature>
<feature type="compositionally biased region" description="Basic and acidic residues" evidence="1">
    <location>
        <begin position="190"/>
        <end position="201"/>
    </location>
</feature>
<reference evidence="2 3" key="1">
    <citation type="journal article" date="2023" name="Res Sq">
        <title>Genomic and morphological characterization of Knufia obscura isolated from the Mars 2020 spacecraft assembly facility.</title>
        <authorList>
            <person name="Chander A.M."/>
            <person name="Teixeira M.M."/>
            <person name="Singh N.K."/>
            <person name="Williams M.P."/>
            <person name="Parker C.W."/>
            <person name="Leo P."/>
            <person name="Stajich J.E."/>
            <person name="Torok T."/>
            <person name="Tighe S."/>
            <person name="Mason C.E."/>
            <person name="Venkateswaran K."/>
        </authorList>
    </citation>
    <scope>NUCLEOTIDE SEQUENCE [LARGE SCALE GENOMIC DNA]</scope>
    <source>
        <strain evidence="2 3">CCFEE 5817</strain>
    </source>
</reference>
<evidence type="ECO:0000313" key="3">
    <source>
        <dbReference type="Proteomes" id="UP001334248"/>
    </source>
</evidence>
<feature type="region of interest" description="Disordered" evidence="1">
    <location>
        <begin position="594"/>
        <end position="639"/>
    </location>
</feature>
<name>A0ABR0RCG9_9EURO</name>
<feature type="compositionally biased region" description="Basic residues" evidence="1">
    <location>
        <begin position="169"/>
        <end position="189"/>
    </location>
</feature>
<dbReference type="RefSeq" id="XP_064726015.1">
    <property type="nucleotide sequence ID" value="XM_064878447.1"/>
</dbReference>
<feature type="compositionally biased region" description="Pro residues" evidence="1">
    <location>
        <begin position="730"/>
        <end position="756"/>
    </location>
</feature>
<feature type="compositionally biased region" description="Basic and acidic residues" evidence="1">
    <location>
        <begin position="482"/>
        <end position="492"/>
    </location>
</feature>
<feature type="compositionally biased region" description="Basic and acidic residues" evidence="1">
    <location>
        <begin position="320"/>
        <end position="350"/>
    </location>
</feature>
<feature type="compositionally biased region" description="Basic residues" evidence="1">
    <location>
        <begin position="134"/>
        <end position="147"/>
    </location>
</feature>
<feature type="compositionally biased region" description="Low complexity" evidence="1">
    <location>
        <begin position="306"/>
        <end position="319"/>
    </location>
</feature>
<feature type="compositionally biased region" description="Basic and acidic residues" evidence="1">
    <location>
        <begin position="375"/>
        <end position="389"/>
    </location>
</feature>
<protein>
    <submittedName>
        <fullName evidence="2">Uncharacterized protein</fullName>
    </submittedName>
</protein>
<comment type="caution">
    <text evidence="2">The sequence shown here is derived from an EMBL/GenBank/DDBJ whole genome shotgun (WGS) entry which is preliminary data.</text>
</comment>
<feature type="region of interest" description="Disordered" evidence="1">
    <location>
        <begin position="272"/>
        <end position="568"/>
    </location>
</feature>
<feature type="compositionally biased region" description="Basic residues" evidence="1">
    <location>
        <begin position="606"/>
        <end position="619"/>
    </location>
</feature>
<feature type="compositionally biased region" description="Basic and acidic residues" evidence="1">
    <location>
        <begin position="42"/>
        <end position="57"/>
    </location>
</feature>
<evidence type="ECO:0000256" key="1">
    <source>
        <dbReference type="SAM" id="MobiDB-lite"/>
    </source>
</evidence>